<name>A8XGU7_CAEBR</name>
<evidence type="ECO:0000313" key="4">
    <source>
        <dbReference type="Proteomes" id="UP000008549"/>
    </source>
</evidence>
<feature type="compositionally biased region" description="Pro residues" evidence="1">
    <location>
        <begin position="240"/>
        <end position="250"/>
    </location>
</feature>
<evidence type="ECO:0000256" key="2">
    <source>
        <dbReference type="SAM" id="Phobius"/>
    </source>
</evidence>
<feature type="compositionally biased region" description="Acidic residues" evidence="1">
    <location>
        <begin position="441"/>
        <end position="457"/>
    </location>
</feature>
<feature type="compositionally biased region" description="Basic residues" evidence="1">
    <location>
        <begin position="1"/>
        <end position="18"/>
    </location>
</feature>
<evidence type="ECO:0000313" key="5">
    <source>
        <dbReference type="WormBase" id="CBG12992"/>
    </source>
</evidence>
<gene>
    <name evidence="3 5" type="ORF">CBG12992</name>
    <name evidence="3" type="ORF">CBG_12992</name>
</gene>
<dbReference type="Proteomes" id="UP000008549">
    <property type="component" value="Unassembled WGS sequence"/>
</dbReference>
<dbReference type="GeneID" id="8572066"/>
<dbReference type="EMBL" id="HE600938">
    <property type="protein sequence ID" value="CAP31871.2"/>
    <property type="molecule type" value="Genomic_DNA"/>
</dbReference>
<organism evidence="3 4">
    <name type="scientific">Caenorhabditis briggsae</name>
    <dbReference type="NCBI Taxonomy" id="6238"/>
    <lineage>
        <taxon>Eukaryota</taxon>
        <taxon>Metazoa</taxon>
        <taxon>Ecdysozoa</taxon>
        <taxon>Nematoda</taxon>
        <taxon>Chromadorea</taxon>
        <taxon>Rhabditida</taxon>
        <taxon>Rhabditina</taxon>
        <taxon>Rhabditomorpha</taxon>
        <taxon>Rhabditoidea</taxon>
        <taxon>Rhabditidae</taxon>
        <taxon>Peloderinae</taxon>
        <taxon>Caenorhabditis</taxon>
    </lineage>
</organism>
<dbReference type="WormBase" id="CBG12992">
    <property type="protein sequence ID" value="CBP17699"/>
    <property type="gene ID" value="WBGene00033841"/>
</dbReference>
<keyword evidence="2" id="KW-0472">Membrane</keyword>
<dbReference type="AlphaFoldDB" id="A8XGU7"/>
<evidence type="ECO:0000313" key="3">
    <source>
        <dbReference type="EMBL" id="CAP31871.2"/>
    </source>
</evidence>
<feature type="region of interest" description="Disordered" evidence="1">
    <location>
        <begin position="441"/>
        <end position="462"/>
    </location>
</feature>
<keyword evidence="4" id="KW-1185">Reference proteome</keyword>
<keyword evidence="2" id="KW-1133">Transmembrane helix</keyword>
<dbReference type="CTD" id="8572066"/>
<feature type="region of interest" description="Disordered" evidence="1">
    <location>
        <begin position="229"/>
        <end position="255"/>
    </location>
</feature>
<proteinExistence type="predicted"/>
<dbReference type="RefSeq" id="XP_045095019.1">
    <property type="nucleotide sequence ID" value="XM_045242181.1"/>
</dbReference>
<evidence type="ECO:0000256" key="1">
    <source>
        <dbReference type="SAM" id="MobiDB-lite"/>
    </source>
</evidence>
<sequence>MHNPLKKLSRSISHKLLGKRSNDNQSTESFSSASSTTSSTATTPQQSSMDEDPYREILRSYEDNVSHLVYHGSSLRSMTSLDIRKKSDEVRRPATVASNRTLSYQLCRTTCNHSINCHLPRRKNHRNHLESISFLNAKPTTKTQYQKRKMVIPMIRLLLTALFVLYFVIAQDHLRKISGDAAPEKAQEPLDEFDDFIPTIDSSVRLDSNIPEPPPLPIGLQYVRKTEPALPPSANVAPPSIRPPEPPTTTPVPTTTTFRLNQTISIPYDDEFPTTVDVDEELPEPTDDLEEFQKADLLEKEERNSGKDLVKKTMINTTNDYYITSPATTVMSDLQEDIAGGDSFFDSDKLFDKKISVTDTIPTTDDSVESNTKSGDVLLFFHLDIFYRHHHHNYDFNDHDDFLSKDSCHDNSCSPPEDVYSCEGTETGVKKGTIEVSVELGEEDDVETNDDSSEEAEEERRVRQIRNKKPVVWKKFEMNCDEEVDDKGKICKVGPFKSEK</sequence>
<dbReference type="OMA" id="KPVVWKK"/>
<dbReference type="HOGENOM" id="CLU_042332_0_0_1"/>
<dbReference type="InParanoid" id="A8XGU7"/>
<feature type="region of interest" description="Disordered" evidence="1">
    <location>
        <begin position="1"/>
        <end position="51"/>
    </location>
</feature>
<dbReference type="FunCoup" id="A8XGU7">
    <property type="interactions" value="1416"/>
</dbReference>
<dbReference type="eggNOG" id="ENOG502SD5X">
    <property type="taxonomic scope" value="Eukaryota"/>
</dbReference>
<accession>A8XGU7</accession>
<protein>
    <submittedName>
        <fullName evidence="3">Protein CBG12992</fullName>
    </submittedName>
</protein>
<dbReference type="KEGG" id="cbr:CBG_12992"/>
<feature type="compositionally biased region" description="Low complexity" evidence="1">
    <location>
        <begin position="25"/>
        <end position="48"/>
    </location>
</feature>
<keyword evidence="2" id="KW-0812">Transmembrane</keyword>
<feature type="transmembrane region" description="Helical" evidence="2">
    <location>
        <begin position="150"/>
        <end position="169"/>
    </location>
</feature>
<dbReference type="STRING" id="6238.A8XGU7"/>
<reference evidence="3 4" key="2">
    <citation type="journal article" date="2011" name="PLoS Genet.">
        <title>Caenorhabditis briggsae recombinant inbred line genotypes reveal inter-strain incompatibility and the evolution of recombination.</title>
        <authorList>
            <person name="Ross J.A."/>
            <person name="Koboldt D.C."/>
            <person name="Staisch J.E."/>
            <person name="Chamberlin H.M."/>
            <person name="Gupta B.P."/>
            <person name="Miller R.D."/>
            <person name="Baird S.E."/>
            <person name="Haag E.S."/>
        </authorList>
    </citation>
    <scope>NUCLEOTIDE SEQUENCE [LARGE SCALE GENOMIC DNA]</scope>
    <source>
        <strain evidence="3 4">AF16</strain>
    </source>
</reference>
<reference evidence="3 4" key="1">
    <citation type="journal article" date="2003" name="PLoS Biol.">
        <title>The genome sequence of Caenorhabditis briggsae: a platform for comparative genomics.</title>
        <authorList>
            <person name="Stein L.D."/>
            <person name="Bao Z."/>
            <person name="Blasiar D."/>
            <person name="Blumenthal T."/>
            <person name="Brent M.R."/>
            <person name="Chen N."/>
            <person name="Chinwalla A."/>
            <person name="Clarke L."/>
            <person name="Clee C."/>
            <person name="Coghlan A."/>
            <person name="Coulson A."/>
            <person name="D'Eustachio P."/>
            <person name="Fitch D.H."/>
            <person name="Fulton L.A."/>
            <person name="Fulton R.E."/>
            <person name="Griffiths-Jones S."/>
            <person name="Harris T.W."/>
            <person name="Hillier L.W."/>
            <person name="Kamath R."/>
            <person name="Kuwabara P.E."/>
            <person name="Mardis E.R."/>
            <person name="Marra M.A."/>
            <person name="Miner T.L."/>
            <person name="Minx P."/>
            <person name="Mullikin J.C."/>
            <person name="Plumb R.W."/>
            <person name="Rogers J."/>
            <person name="Schein J.E."/>
            <person name="Sohrmann M."/>
            <person name="Spieth J."/>
            <person name="Stajich J.E."/>
            <person name="Wei C."/>
            <person name="Willey D."/>
            <person name="Wilson R.K."/>
            <person name="Durbin R."/>
            <person name="Waterston R.H."/>
        </authorList>
    </citation>
    <scope>NUCLEOTIDE SEQUENCE [LARGE SCALE GENOMIC DNA]</scope>
    <source>
        <strain evidence="3 4">AF16</strain>
    </source>
</reference>